<dbReference type="OrthoDB" id="31183at2759"/>
<accession>A0A9P6TB63</accession>
<name>A0A9P6TB63_9BASI</name>
<dbReference type="GO" id="GO:0045943">
    <property type="term" value="P:positive regulation of transcription by RNA polymerase I"/>
    <property type="evidence" value="ECO:0007669"/>
    <property type="project" value="TreeGrafter"/>
</dbReference>
<protein>
    <recommendedName>
        <fullName evidence="3 9">U3 small nucleolar RNA-associated protein 10</fullName>
    </recommendedName>
</protein>
<comment type="similarity">
    <text evidence="2 9">Belongs to the HEATR1/UTP10 family.</text>
</comment>
<comment type="subunit">
    <text evidence="9">Component of the ribosomal small subunit (SSU) processome.</text>
</comment>
<dbReference type="InterPro" id="IPR012954">
    <property type="entry name" value="BP28_C_dom"/>
</dbReference>
<gene>
    <name evidence="11" type="ORF">CROQUDRAFT_45903</name>
</gene>
<dbReference type="PROSITE" id="PS50077">
    <property type="entry name" value="HEAT_REPEAT"/>
    <property type="match status" value="1"/>
</dbReference>
<evidence type="ECO:0000256" key="7">
    <source>
        <dbReference type="ARBA" id="ARBA00023274"/>
    </source>
</evidence>
<evidence type="ECO:0000256" key="2">
    <source>
        <dbReference type="ARBA" id="ARBA00010559"/>
    </source>
</evidence>
<dbReference type="InterPro" id="IPR022125">
    <property type="entry name" value="U3snoRNP10_N"/>
</dbReference>
<keyword evidence="6 9" id="KW-0539">Nucleus</keyword>
<sequence>MRLEPHPYLAFLKPVKKSRSGLPQKLLIDSLISTPELLRYVARILPTFLESNRTSIHQPLVGFHFATFLGIFKTLAAQSAVHESFPQPVLASILPSILEGLKTPIIDIKLTTYILVTKLALSSVLDSKLLKNLIQSLIDNYEQYPVVNDNAKAELGWREHDEAFLKALIILFQCNHSDKIPRLSSKSCQTLAAIPNSSNLFMHLSQTVEMSTFWSAFVQGLASSALKQDSAAAEILYKFSQMYLSPTPALHAMIRILLTTAASLETPPPTLLRPLGIISQRHSDVVETIAKELIEHSDIKLHEPIENLLRLACGGIGLISLEGESDVLELSSSSAILRHSALRRILEKLSSKSPSESDEIVTSAIKTALRDPDPIVVQVLFAHPDAINKSISPDEILSAALSFLASSKPPRASCASWMSFLTGPFLSSHPNVAGHVAEDVILDRLFWTKSHAKATAVIWASGLSQSHEAWRGTLLHGIHKGAITSEDPADRMAANEVLFDIVTNSAIKLGDTAITKLIQKLESKYNPTSPLNRLVPMMILRRAVPRLSQNNLCHLINAIVDHVLQSVDRDGFERWVNLLIEETPETADTIKNNFYAKSGSDKVFNRLAGDTLLKALARIHRPPELAYCWFETAQVPSKSSSRPVGGSYLHSHIINLHFKMFSLGHAGGANAKSNSLGRMVLVTLLRDLLGEESLVFLARLWTLPSYTTSLRVMALLDAAAEIEAAAIQLKKTNNGRSKNFQLLMPSLIIALTDPIKSVRSAALEVVKSIRKTISESAADQQTSVATETDIYAYDRFYGPRASTDLQYLSINDSNELIKAIYEFKEGILVDGLSQVQFLLKNISTDRALNPSPADSNKTTSGETGKKPNDNALKRKVLCFFMRVVNCWLDCQDRVMLLRCFTDVTDPLRMYYVAPLIQQICQGTGIQHSRDNKIVSSTLSQYASLLMEAYTSPSKSFKSGKDSASYKVFVEALECSGTTKIQRVLATAAVERLEQSLFRDLSPSHKEDILLRVLAIAVSNSDNAALYVACLRNLPIETSTYTRVLSSLVAQIATKPIASHKKAKTSTGAVGSTIDGGSDLSAVSLFLEMVSVDKLDRSFDLFAMLLETLRVLLATHTANRSDISFSAQLIITGMLTTVTKLTTEEFKVDGIQLNSIVDYMRISVDPHVSQQAILLMAELARLCPDQTCQSMMPIFTFVGTHVIQRDDTFSARVVDKAIGALIPPIVESVRSKGTTRVQLIIHLRELLMMFVGARNHIPKHRRTRLFVRLIEVLGPYHFLGGVMMLLLEADADEPAGSSDLALSVWESFPGQICVAALAHLGAEIETLLDQSNTEETSILSPKPNPDMMVEDGIQEVSMTNSADNTRRAEMLMRFINQALSSKSMQSKLNAARSSQDTDADQVLAFFMIQLLEISQPYPVLTNDQQAQEGRAIAQKVAKLVALPFFARVLLPKLKDDKDRLVSCALDLLRTRLPLIKPAHRPDIEECVKAALSTCANRISIGITSPSEAELPLPLAYAIDILGDITLNSTSSEQSTLSQLYEPLLVMLGSCQDGRLSCAVLSVLSQLVTTLGPRLLPYIQLSINTCATLVKSVLTAESTQHAVVQKAFELMQVTVQNSASFILPYLTTIVKILTDREINQALAQSSLSTIRVARDSLLRTLTKVIPLEELDKTLINMWPSMNVCSEVMLVLLDLLMRAIKHAKVPIAIKESKPIFNFLLLVFDLRRSHAKAFPGPSLANIETVASSVFLSLVLKLNDTTLKPLLLRLIDWAAMDGLEDTANSQIHSTVLQKSIPMYRVFATFLEQLQALGVPYYSHLLDHTAKLLSAFADGEIIGDELWFQVARVLESALQYDQDGFWNATRLSKMTRPIINQLRLANKIDDAQFGPQLQRVLRKLSKKISEHDTLLKILSSGILEELRSAEDVKVRLVGLGALEEIWGEIGSVLVGFVPEMVGGYLVEAMEDDEGGVDLAAKRVVKLIEEELGEGIDGYLA</sequence>
<feature type="domain" description="BP28 C-terminal" evidence="10">
    <location>
        <begin position="1705"/>
        <end position="1855"/>
    </location>
</feature>
<dbReference type="Proteomes" id="UP000886653">
    <property type="component" value="Unassembled WGS sequence"/>
</dbReference>
<organism evidence="11 12">
    <name type="scientific">Cronartium quercuum f. sp. fusiforme G11</name>
    <dbReference type="NCBI Taxonomy" id="708437"/>
    <lineage>
        <taxon>Eukaryota</taxon>
        <taxon>Fungi</taxon>
        <taxon>Dikarya</taxon>
        <taxon>Basidiomycota</taxon>
        <taxon>Pucciniomycotina</taxon>
        <taxon>Pucciniomycetes</taxon>
        <taxon>Pucciniales</taxon>
        <taxon>Coleosporiaceae</taxon>
        <taxon>Cronartium</taxon>
    </lineage>
</organism>
<dbReference type="GO" id="GO:0034455">
    <property type="term" value="C:t-UTP complex"/>
    <property type="evidence" value="ECO:0007669"/>
    <property type="project" value="TreeGrafter"/>
</dbReference>
<dbReference type="GO" id="GO:0030515">
    <property type="term" value="F:snoRNA binding"/>
    <property type="evidence" value="ECO:0007669"/>
    <property type="project" value="TreeGrafter"/>
</dbReference>
<comment type="subcellular location">
    <subcellularLocation>
        <location evidence="1 9">Nucleus</location>
        <location evidence="1 9">Nucleolus</location>
    </subcellularLocation>
</comment>
<feature type="repeat" description="HEAT" evidence="8">
    <location>
        <begin position="743"/>
        <end position="781"/>
    </location>
</feature>
<dbReference type="Pfam" id="PF12397">
    <property type="entry name" value="U3snoRNP10"/>
    <property type="match status" value="1"/>
</dbReference>
<dbReference type="SMART" id="SM01036">
    <property type="entry name" value="BP28CT"/>
    <property type="match status" value="1"/>
</dbReference>
<dbReference type="Pfam" id="PF23243">
    <property type="entry name" value="HEAT_HEATR1"/>
    <property type="match status" value="1"/>
</dbReference>
<dbReference type="SUPFAM" id="SSF48371">
    <property type="entry name" value="ARM repeat"/>
    <property type="match status" value="2"/>
</dbReference>
<evidence type="ECO:0000256" key="6">
    <source>
        <dbReference type="ARBA" id="ARBA00023242"/>
    </source>
</evidence>
<keyword evidence="7 9" id="KW-0687">Ribonucleoprotein</keyword>
<dbReference type="GO" id="GO:0032040">
    <property type="term" value="C:small-subunit processome"/>
    <property type="evidence" value="ECO:0007669"/>
    <property type="project" value="TreeGrafter"/>
</dbReference>
<evidence type="ECO:0000313" key="12">
    <source>
        <dbReference type="Proteomes" id="UP000886653"/>
    </source>
</evidence>
<dbReference type="PANTHER" id="PTHR13457:SF1">
    <property type="entry name" value="HEAT REPEAT-CONTAINING PROTEIN 1"/>
    <property type="match status" value="1"/>
</dbReference>
<dbReference type="EMBL" id="MU167278">
    <property type="protein sequence ID" value="KAG0145330.1"/>
    <property type="molecule type" value="Genomic_DNA"/>
</dbReference>
<dbReference type="Pfam" id="PF08146">
    <property type="entry name" value="BP28CT"/>
    <property type="match status" value="1"/>
</dbReference>
<keyword evidence="5 9" id="KW-0698">rRNA processing</keyword>
<proteinExistence type="inferred from homology"/>
<comment type="caution">
    <text evidence="11">The sequence shown here is derived from an EMBL/GenBank/DDBJ whole genome shotgun (WGS) entry which is preliminary data.</text>
</comment>
<evidence type="ECO:0000259" key="10">
    <source>
        <dbReference type="SMART" id="SM01036"/>
    </source>
</evidence>
<dbReference type="InterPro" id="IPR021133">
    <property type="entry name" value="HEAT_type_2"/>
</dbReference>
<reference evidence="11" key="1">
    <citation type="submission" date="2013-11" db="EMBL/GenBank/DDBJ databases">
        <title>Genome sequence of the fusiform rust pathogen reveals effectors for host alternation and coevolution with pine.</title>
        <authorList>
            <consortium name="DOE Joint Genome Institute"/>
            <person name="Smith K."/>
            <person name="Pendleton A."/>
            <person name="Kubisiak T."/>
            <person name="Anderson C."/>
            <person name="Salamov A."/>
            <person name="Aerts A."/>
            <person name="Riley R."/>
            <person name="Clum A."/>
            <person name="Lindquist E."/>
            <person name="Ence D."/>
            <person name="Campbell M."/>
            <person name="Kronenberg Z."/>
            <person name="Feau N."/>
            <person name="Dhillon B."/>
            <person name="Hamelin R."/>
            <person name="Burleigh J."/>
            <person name="Smith J."/>
            <person name="Yandell M."/>
            <person name="Nelson C."/>
            <person name="Grigoriev I."/>
            <person name="Davis J."/>
        </authorList>
    </citation>
    <scope>NUCLEOTIDE SEQUENCE</scope>
    <source>
        <strain evidence="11">G11</strain>
    </source>
</reference>
<dbReference type="GO" id="GO:0030686">
    <property type="term" value="C:90S preribosome"/>
    <property type="evidence" value="ECO:0007669"/>
    <property type="project" value="TreeGrafter"/>
</dbReference>
<keyword evidence="12" id="KW-1185">Reference proteome</keyword>
<dbReference type="InterPro" id="IPR016024">
    <property type="entry name" value="ARM-type_fold"/>
</dbReference>
<evidence type="ECO:0000256" key="5">
    <source>
        <dbReference type="ARBA" id="ARBA00022552"/>
    </source>
</evidence>
<evidence type="ECO:0000256" key="9">
    <source>
        <dbReference type="RuleBase" id="RU367065"/>
    </source>
</evidence>
<keyword evidence="4 9" id="KW-0690">Ribosome biogenesis</keyword>
<dbReference type="PANTHER" id="PTHR13457">
    <property type="entry name" value="BAP28"/>
    <property type="match status" value="1"/>
</dbReference>
<evidence type="ECO:0000256" key="3">
    <source>
        <dbReference type="ARBA" id="ARBA00015399"/>
    </source>
</evidence>
<dbReference type="InterPro" id="IPR040191">
    <property type="entry name" value="UTP10"/>
</dbReference>
<evidence type="ECO:0000256" key="1">
    <source>
        <dbReference type="ARBA" id="ARBA00004604"/>
    </source>
</evidence>
<comment type="function">
    <text evidence="9">Involved in nucleolar processing of pre-18S ribosomal RNA.</text>
</comment>
<evidence type="ECO:0000256" key="8">
    <source>
        <dbReference type="PROSITE-ProRule" id="PRU00103"/>
    </source>
</evidence>
<evidence type="ECO:0000313" key="11">
    <source>
        <dbReference type="EMBL" id="KAG0145330.1"/>
    </source>
</evidence>
<dbReference type="GO" id="GO:0000462">
    <property type="term" value="P:maturation of SSU-rRNA from tricistronic rRNA transcript (SSU-rRNA, 5.8S rRNA, LSU-rRNA)"/>
    <property type="evidence" value="ECO:0007669"/>
    <property type="project" value="TreeGrafter"/>
</dbReference>
<evidence type="ECO:0000256" key="4">
    <source>
        <dbReference type="ARBA" id="ARBA00022517"/>
    </source>
</evidence>
<dbReference type="InterPro" id="IPR056473">
    <property type="entry name" value="HEAT_Utp10/HEAT1"/>
</dbReference>